<keyword evidence="7" id="KW-0862">Zinc</keyword>
<dbReference type="InterPro" id="IPR000477">
    <property type="entry name" value="RT_dom"/>
</dbReference>
<evidence type="ECO:0000259" key="9">
    <source>
        <dbReference type="PROSITE" id="PS50158"/>
    </source>
</evidence>
<dbReference type="Gene3D" id="3.30.70.270">
    <property type="match status" value="2"/>
</dbReference>
<dbReference type="EMBL" id="PZQS01000008">
    <property type="protein sequence ID" value="PVD26459.1"/>
    <property type="molecule type" value="Genomic_DNA"/>
</dbReference>
<feature type="compositionally biased region" description="Basic and acidic residues" evidence="8">
    <location>
        <begin position="99"/>
        <end position="112"/>
    </location>
</feature>
<dbReference type="InterPro" id="IPR012337">
    <property type="entry name" value="RNaseH-like_sf"/>
</dbReference>
<dbReference type="Pfam" id="PF00665">
    <property type="entry name" value="rve"/>
    <property type="match status" value="1"/>
</dbReference>
<feature type="domain" description="Reverse transcriptase" evidence="10">
    <location>
        <begin position="840"/>
        <end position="1017"/>
    </location>
</feature>
<dbReference type="PANTHER" id="PTHR37984:SF5">
    <property type="entry name" value="PROTEIN NYNRIN-LIKE"/>
    <property type="match status" value="1"/>
</dbReference>
<dbReference type="GO" id="GO:0008270">
    <property type="term" value="F:zinc ion binding"/>
    <property type="evidence" value="ECO:0007669"/>
    <property type="project" value="UniProtKB-KW"/>
</dbReference>
<proteinExistence type="predicted"/>
<dbReference type="SUPFAM" id="SSF56672">
    <property type="entry name" value="DNA/RNA polymerases"/>
    <property type="match status" value="1"/>
</dbReference>
<dbReference type="SUPFAM" id="SSF57756">
    <property type="entry name" value="Retrovirus zinc finger-like domains"/>
    <property type="match status" value="1"/>
</dbReference>
<dbReference type="InterPro" id="IPR041373">
    <property type="entry name" value="RT_RNaseH"/>
</dbReference>
<keyword evidence="1" id="KW-0808">Transferase</keyword>
<dbReference type="GO" id="GO:0003964">
    <property type="term" value="F:RNA-directed DNA polymerase activity"/>
    <property type="evidence" value="ECO:0007669"/>
    <property type="project" value="UniProtKB-KW"/>
</dbReference>
<protein>
    <recommendedName>
        <fullName evidence="14">Reverse transcriptase</fullName>
    </recommendedName>
</protein>
<dbReference type="STRING" id="400727.A0A2T7NZ60"/>
<evidence type="ECO:0000256" key="3">
    <source>
        <dbReference type="ARBA" id="ARBA00022722"/>
    </source>
</evidence>
<sequence>MFANVGCSTPPASPPTKARQDRRQYHANYSSDRRNTSNNRTRNPRGSPPSSPPPRGTQKEHPSPPHHPEGKDPGHPDRWTPPRRCFNCFGYGHIARDCPENRPRGNVRDGSSESKPSPANAAIICSASNEEQLGHLHLYPGKVRGQEVCVLRDSGATVAGIRQSLVRPEDYLNKQQSCITFGGKVEVFPLARVPVETPFYMGILKCCVIKNPVADLIIGNVRGARHVTFNLPEEGLASAGAAITRAQSKLQDQPRQPLNRPTVQWDVTKPQLMELQRSDPSLEIVRTMADQQLTSRGGLETFYYKKGILHRGYKQDNGQIQQIVVPEKLRLTVMRLGHDNPLSGHMGNRTTLRRIRNQFWWPKVRRDTQQYCRTCDICQRTTAPGRVPPVPMVKVPTIAEPFRRVAVDLVGPLHPPSEEGHTHVLTLIDLATRYPEAIPLRKIDTITVGETLLTIFSRVGFPQEILTDRGSQFTSQLMKEIMQTLSIRTLHSTPYHAQTNGCVERFHGTLKPMLRRVIEKEPRQWHRYLPALLFACRETVHTSTGFSPFELLYGRKVRGPMDLLAAKWKEEEPTHSEEKSIFQYIIDLKDILRETLQQATEQADLATRKSKAYYDKQAVQRHLRVGDEVLVLRPTKANKLLMMWKGPYVILKERHPDYTLKIKNQEKMYHINMLKQYHRRENSSSTSIAQNVENTLLISPIPTSPDFEEIISPDFCPQQLSPQNLQNQQELPPTQCISCNVAILPSPETADVAPLPTVAHADSENAANIHINPELPPPRQLILQKLFSHYQHVLTARPGLFQGAIEHEIKLTQDKVIRQRPYPVPFALQQQIEAEVDAMLKLGVIEPSTSPYSSPVLLIKKKDGSIRFCVDYRSLNQITQFDAEPIPDPEAVYVKLASAKFFTKIDLAKGYWQIPVKQEDRYKTAFQTTKGLFQWSRMPFGLVTAPATFARAMRLLHLEKFATYHFFDDLLTGSDTWDDHLSHLKGVLSTLSQYQLTARPSKIHSGYTQILYLGHQIGQGVMRPDRVLVQKILDLKTPLTKKQVRSLLGLIGYYRRYIADFSKIIAPISDLVRGTSPRSIHWTTECQTALERIQSLLSSFPILRLPDFALPFLLQTDASAVGLGAVLLQQHDDTLFPVMYISRKLLDRETRYSTVERECLAIVWAVLKLSRYLYGRQFVLFTDHKPLTFLTSTPYKNARIMRWALALQEFKFDIKPIKGTSNKLADALSRVEADQEIP</sequence>
<keyword evidence="13" id="KW-1185">Reference proteome</keyword>
<dbReference type="GO" id="GO:0015074">
    <property type="term" value="P:DNA integration"/>
    <property type="evidence" value="ECO:0007669"/>
    <property type="project" value="InterPro"/>
</dbReference>
<keyword evidence="4" id="KW-0255">Endonuclease</keyword>
<organism evidence="12 13">
    <name type="scientific">Pomacea canaliculata</name>
    <name type="common">Golden apple snail</name>
    <dbReference type="NCBI Taxonomy" id="400727"/>
    <lineage>
        <taxon>Eukaryota</taxon>
        <taxon>Metazoa</taxon>
        <taxon>Spiralia</taxon>
        <taxon>Lophotrochozoa</taxon>
        <taxon>Mollusca</taxon>
        <taxon>Gastropoda</taxon>
        <taxon>Caenogastropoda</taxon>
        <taxon>Architaenioglossa</taxon>
        <taxon>Ampullarioidea</taxon>
        <taxon>Ampullariidae</taxon>
        <taxon>Pomacea</taxon>
    </lineage>
</organism>
<dbReference type="Pfam" id="PF00078">
    <property type="entry name" value="RVT_1"/>
    <property type="match status" value="1"/>
</dbReference>
<evidence type="ECO:0000256" key="4">
    <source>
        <dbReference type="ARBA" id="ARBA00022759"/>
    </source>
</evidence>
<keyword evidence="5" id="KW-0378">Hydrolase</keyword>
<dbReference type="PROSITE" id="PS50158">
    <property type="entry name" value="ZF_CCHC"/>
    <property type="match status" value="1"/>
</dbReference>
<feature type="compositionally biased region" description="Low complexity" evidence="8">
    <location>
        <begin position="36"/>
        <end position="45"/>
    </location>
</feature>
<feature type="domain" description="CCHC-type" evidence="9">
    <location>
        <begin position="83"/>
        <end position="100"/>
    </location>
</feature>
<dbReference type="InterPro" id="IPR001584">
    <property type="entry name" value="Integrase_cat-core"/>
</dbReference>
<dbReference type="FunFam" id="3.30.420.10:FF:000032">
    <property type="entry name" value="Retrovirus-related Pol polyprotein from transposon 297-like Protein"/>
    <property type="match status" value="1"/>
</dbReference>
<keyword evidence="7" id="KW-0863">Zinc-finger</keyword>
<evidence type="ECO:0000259" key="11">
    <source>
        <dbReference type="PROSITE" id="PS50994"/>
    </source>
</evidence>
<feature type="domain" description="Integrase catalytic" evidence="11">
    <location>
        <begin position="397"/>
        <end position="556"/>
    </location>
</feature>
<evidence type="ECO:0000256" key="2">
    <source>
        <dbReference type="ARBA" id="ARBA00022695"/>
    </source>
</evidence>
<dbReference type="Pfam" id="PF00098">
    <property type="entry name" value="zf-CCHC"/>
    <property type="match status" value="1"/>
</dbReference>
<dbReference type="InterPro" id="IPR043128">
    <property type="entry name" value="Rev_trsase/Diguanyl_cyclase"/>
</dbReference>
<dbReference type="InterPro" id="IPR041588">
    <property type="entry name" value="Integrase_H2C2"/>
</dbReference>
<dbReference type="GO" id="GO:0004519">
    <property type="term" value="F:endonuclease activity"/>
    <property type="evidence" value="ECO:0007669"/>
    <property type="project" value="UniProtKB-KW"/>
</dbReference>
<dbReference type="GO" id="GO:0003676">
    <property type="term" value="F:nucleic acid binding"/>
    <property type="evidence" value="ECO:0007669"/>
    <property type="project" value="InterPro"/>
</dbReference>
<dbReference type="Pfam" id="PF17917">
    <property type="entry name" value="RT_RNaseH"/>
    <property type="match status" value="1"/>
</dbReference>
<evidence type="ECO:0000313" key="12">
    <source>
        <dbReference type="EMBL" id="PVD26459.1"/>
    </source>
</evidence>
<dbReference type="InterPro" id="IPR036397">
    <property type="entry name" value="RNaseH_sf"/>
</dbReference>
<gene>
    <name evidence="12" type="ORF">C0Q70_14136</name>
</gene>
<dbReference type="InterPro" id="IPR036875">
    <property type="entry name" value="Znf_CCHC_sf"/>
</dbReference>
<dbReference type="Gene3D" id="3.30.420.10">
    <property type="entry name" value="Ribonuclease H-like superfamily/Ribonuclease H"/>
    <property type="match status" value="1"/>
</dbReference>
<dbReference type="GO" id="GO:0016787">
    <property type="term" value="F:hydrolase activity"/>
    <property type="evidence" value="ECO:0007669"/>
    <property type="project" value="UniProtKB-KW"/>
</dbReference>
<keyword evidence="3" id="KW-0540">Nuclease</keyword>
<dbReference type="Gene3D" id="1.10.340.70">
    <property type="match status" value="1"/>
</dbReference>
<evidence type="ECO:0000256" key="5">
    <source>
        <dbReference type="ARBA" id="ARBA00022801"/>
    </source>
</evidence>
<dbReference type="Gene3D" id="4.10.60.10">
    <property type="entry name" value="Zinc finger, CCHC-type"/>
    <property type="match status" value="1"/>
</dbReference>
<feature type="region of interest" description="Disordered" evidence="8">
    <location>
        <begin position="1"/>
        <end position="78"/>
    </location>
</feature>
<dbReference type="Proteomes" id="UP000245119">
    <property type="component" value="Linkage Group LG8"/>
</dbReference>
<reference evidence="12 13" key="1">
    <citation type="submission" date="2018-04" db="EMBL/GenBank/DDBJ databases">
        <title>The genome of golden apple snail Pomacea canaliculata provides insight into stress tolerance and invasive adaptation.</title>
        <authorList>
            <person name="Liu C."/>
            <person name="Liu B."/>
            <person name="Ren Y."/>
            <person name="Zhang Y."/>
            <person name="Wang H."/>
            <person name="Li S."/>
            <person name="Jiang F."/>
            <person name="Yin L."/>
            <person name="Zhang G."/>
            <person name="Qian W."/>
            <person name="Fan W."/>
        </authorList>
    </citation>
    <scope>NUCLEOTIDE SEQUENCE [LARGE SCALE GENOMIC DNA]</scope>
    <source>
        <strain evidence="12">SZHN2017</strain>
        <tissue evidence="12">Muscle</tissue>
    </source>
</reference>
<dbReference type="Gene3D" id="3.10.20.370">
    <property type="match status" value="1"/>
</dbReference>
<feature type="compositionally biased region" description="Basic and acidic residues" evidence="8">
    <location>
        <begin position="57"/>
        <end position="78"/>
    </location>
</feature>
<dbReference type="PROSITE" id="PS50994">
    <property type="entry name" value="INTEGRASE"/>
    <property type="match status" value="1"/>
</dbReference>
<evidence type="ECO:0000313" key="13">
    <source>
        <dbReference type="Proteomes" id="UP000245119"/>
    </source>
</evidence>
<dbReference type="CDD" id="cd01647">
    <property type="entry name" value="RT_LTR"/>
    <property type="match status" value="1"/>
</dbReference>
<dbReference type="AlphaFoldDB" id="A0A2T7NZ60"/>
<dbReference type="PANTHER" id="PTHR37984">
    <property type="entry name" value="PROTEIN CBG26694"/>
    <property type="match status" value="1"/>
</dbReference>
<dbReference type="CDD" id="cd09274">
    <property type="entry name" value="RNase_HI_RT_Ty3"/>
    <property type="match status" value="1"/>
</dbReference>
<accession>A0A2T7NZ60</accession>
<dbReference type="PROSITE" id="PS50878">
    <property type="entry name" value="RT_POL"/>
    <property type="match status" value="1"/>
</dbReference>
<keyword evidence="7" id="KW-0479">Metal-binding</keyword>
<keyword evidence="2" id="KW-0548">Nucleotidyltransferase</keyword>
<evidence type="ECO:0000256" key="7">
    <source>
        <dbReference type="PROSITE-ProRule" id="PRU00047"/>
    </source>
</evidence>
<evidence type="ECO:0000256" key="6">
    <source>
        <dbReference type="ARBA" id="ARBA00022918"/>
    </source>
</evidence>
<dbReference type="Pfam" id="PF17921">
    <property type="entry name" value="Integrase_H2C2"/>
    <property type="match status" value="1"/>
</dbReference>
<dbReference type="SMART" id="SM00343">
    <property type="entry name" value="ZnF_C2HC"/>
    <property type="match status" value="1"/>
</dbReference>
<dbReference type="FunFam" id="3.30.70.270:FF:000020">
    <property type="entry name" value="Transposon Tf2-6 polyprotein-like Protein"/>
    <property type="match status" value="1"/>
</dbReference>
<comment type="caution">
    <text evidence="12">The sequence shown here is derived from an EMBL/GenBank/DDBJ whole genome shotgun (WGS) entry which is preliminary data.</text>
</comment>
<dbReference type="InterPro" id="IPR043502">
    <property type="entry name" value="DNA/RNA_pol_sf"/>
</dbReference>
<evidence type="ECO:0000256" key="8">
    <source>
        <dbReference type="SAM" id="MobiDB-lite"/>
    </source>
</evidence>
<dbReference type="SUPFAM" id="SSF53098">
    <property type="entry name" value="Ribonuclease H-like"/>
    <property type="match status" value="1"/>
</dbReference>
<dbReference type="FunFam" id="1.10.340.70:FF:000001">
    <property type="entry name" value="Retrovirus-related Pol polyprotein from transposon gypsy-like Protein"/>
    <property type="match status" value="1"/>
</dbReference>
<evidence type="ECO:0000256" key="1">
    <source>
        <dbReference type="ARBA" id="ARBA00022679"/>
    </source>
</evidence>
<keyword evidence="6" id="KW-0695">RNA-directed DNA polymerase</keyword>
<name>A0A2T7NZ60_POMCA</name>
<feature type="region of interest" description="Disordered" evidence="8">
    <location>
        <begin position="99"/>
        <end position="119"/>
    </location>
</feature>
<dbReference type="FunFam" id="3.10.20.370:FF:000001">
    <property type="entry name" value="Retrovirus-related Pol polyprotein from transposon 17.6-like protein"/>
    <property type="match status" value="1"/>
</dbReference>
<feature type="compositionally biased region" description="Pro residues" evidence="8">
    <location>
        <begin position="46"/>
        <end position="55"/>
    </location>
</feature>
<evidence type="ECO:0000259" key="10">
    <source>
        <dbReference type="PROSITE" id="PS50878"/>
    </source>
</evidence>
<dbReference type="InterPro" id="IPR001878">
    <property type="entry name" value="Znf_CCHC"/>
</dbReference>
<dbReference type="OrthoDB" id="10025340at2759"/>
<dbReference type="InterPro" id="IPR050951">
    <property type="entry name" value="Retrovirus_Pol_polyprotein"/>
</dbReference>
<evidence type="ECO:0008006" key="14">
    <source>
        <dbReference type="Google" id="ProtNLM"/>
    </source>
</evidence>
<dbReference type="Gene3D" id="3.10.10.10">
    <property type="entry name" value="HIV Type 1 Reverse Transcriptase, subunit A, domain 1"/>
    <property type="match status" value="1"/>
</dbReference>